<evidence type="ECO:0000313" key="5">
    <source>
        <dbReference type="Proteomes" id="UP000280549"/>
    </source>
</evidence>
<evidence type="ECO:0000313" key="4">
    <source>
        <dbReference type="Proteomes" id="UP000183504"/>
    </source>
</evidence>
<protein>
    <recommendedName>
        <fullName evidence="1">Bacterial Pleckstrin homology domain-containing protein</fullName>
    </recommendedName>
</protein>
<feature type="domain" description="Bacterial Pleckstrin homology" evidence="1">
    <location>
        <begin position="6"/>
        <end position="133"/>
    </location>
</feature>
<proteinExistence type="predicted"/>
<dbReference type="Proteomes" id="UP000280549">
    <property type="component" value="Unassembled WGS sequence"/>
</dbReference>
<evidence type="ECO:0000313" key="3">
    <source>
        <dbReference type="EMBL" id="RSI22043.1"/>
    </source>
</evidence>
<organism evidence="2 4">
    <name type="scientific">Streptococcus sanguinis</name>
    <dbReference type="NCBI Taxonomy" id="1305"/>
    <lineage>
        <taxon>Bacteria</taxon>
        <taxon>Bacillati</taxon>
        <taxon>Bacillota</taxon>
        <taxon>Bacilli</taxon>
        <taxon>Lactobacillales</taxon>
        <taxon>Streptococcaceae</taxon>
        <taxon>Streptococcus</taxon>
    </lineage>
</organism>
<dbReference type="InterPro" id="IPR012544">
    <property type="entry name" value="PHb"/>
</dbReference>
<dbReference type="EMBL" id="RJMR01000016">
    <property type="protein sequence ID" value="RSI22043.1"/>
    <property type="molecule type" value="Genomic_DNA"/>
</dbReference>
<dbReference type="EMBL" id="CDMW01000001">
    <property type="protein sequence ID" value="CEL90973.1"/>
    <property type="molecule type" value="Genomic_DNA"/>
</dbReference>
<name>A0A0B7GRW0_STRSA</name>
<sequence>MAFGKLMQGLAGNFSEQNVDQLSKEYGQYLLEGEVIQSGYTLIRDSILFTNIRIIFTDKQGATGRKMSVKSIFLMNIVDVDMETAGAGIDDSEITITYLDNAFLKAHNEFPKKHKFEFPKKADIAPLYKYLFELAYNNRLKINGLI</sequence>
<dbReference type="AlphaFoldDB" id="A0A0B7GRW0"/>
<dbReference type="Gene3D" id="2.30.29.50">
    <property type="entry name" value="Bacterial Pleckstrin homology domain"/>
    <property type="match status" value="1"/>
</dbReference>
<dbReference type="InterPro" id="IPR037063">
    <property type="entry name" value="PHb_sf"/>
</dbReference>
<dbReference type="RefSeq" id="WP_002911311.1">
    <property type="nucleotide sequence ID" value="NZ_CDMW01000001.1"/>
</dbReference>
<reference evidence="2 4" key="1">
    <citation type="submission" date="2015-01" db="EMBL/GenBank/DDBJ databases">
        <authorList>
            <person name="Pelicic Vladimir"/>
        </authorList>
    </citation>
    <scope>NUCLEOTIDE SEQUENCE [LARGE SCALE GENOMIC DNA]</scope>
    <source>
        <strain evidence="2 4">2908</strain>
    </source>
</reference>
<gene>
    <name evidence="3" type="ORF">D8881_11580</name>
    <name evidence="2" type="ORF">SSV_1687</name>
</gene>
<dbReference type="Pfam" id="PF08000">
    <property type="entry name" value="bPH_1"/>
    <property type="match status" value="1"/>
</dbReference>
<evidence type="ECO:0000313" key="2">
    <source>
        <dbReference type="EMBL" id="CEL90973.1"/>
    </source>
</evidence>
<reference evidence="3 5" key="2">
    <citation type="submission" date="2018-11" db="EMBL/GenBank/DDBJ databases">
        <title>Species Designations Belie Phenotypic and Genotypic Heterogeneity in Oral Streptococci.</title>
        <authorList>
            <person name="Velsko I."/>
        </authorList>
    </citation>
    <scope>NUCLEOTIDE SEQUENCE [LARGE SCALE GENOMIC DNA]</scope>
    <source>
        <strain evidence="3 5">BCC20</strain>
    </source>
</reference>
<evidence type="ECO:0000259" key="1">
    <source>
        <dbReference type="Pfam" id="PF08000"/>
    </source>
</evidence>
<dbReference type="Proteomes" id="UP000183504">
    <property type="component" value="Unassembled WGS sequence"/>
</dbReference>
<accession>A0A0B7GRW0</accession>
<dbReference type="SUPFAM" id="SSF50729">
    <property type="entry name" value="PH domain-like"/>
    <property type="match status" value="1"/>
</dbReference>